<evidence type="ECO:0000256" key="1">
    <source>
        <dbReference type="SAM" id="MobiDB-lite"/>
    </source>
</evidence>
<feature type="region of interest" description="Disordered" evidence="1">
    <location>
        <begin position="131"/>
        <end position="166"/>
    </location>
</feature>
<sequence>MSRAGSENANMDEELALSVLLCINSIQSDLLATFDSNPSTIVKFSKATSTVPAPASKRPTQDLINFDEPKLETTAPDNSFAGGNLGELDFMQMQALRRSALKFFDKWRASVMLRVCEVLSVRSETVRQANAKRKQMSEAAEKQSQDISSLIDFEEDPFASNTSQDR</sequence>
<accession>A0A6A5QPL7</accession>
<reference evidence="2" key="1">
    <citation type="journal article" date="2020" name="Stud. Mycol.">
        <title>101 Dothideomycetes genomes: a test case for predicting lifestyles and emergence of pathogens.</title>
        <authorList>
            <person name="Haridas S."/>
            <person name="Albert R."/>
            <person name="Binder M."/>
            <person name="Bloem J."/>
            <person name="Labutti K."/>
            <person name="Salamov A."/>
            <person name="Andreopoulos B."/>
            <person name="Baker S."/>
            <person name="Barry K."/>
            <person name="Bills G."/>
            <person name="Bluhm B."/>
            <person name="Cannon C."/>
            <person name="Castanera R."/>
            <person name="Culley D."/>
            <person name="Daum C."/>
            <person name="Ezra D."/>
            <person name="Gonzalez J."/>
            <person name="Henrissat B."/>
            <person name="Kuo A."/>
            <person name="Liang C."/>
            <person name="Lipzen A."/>
            <person name="Lutzoni F."/>
            <person name="Magnuson J."/>
            <person name="Mondo S."/>
            <person name="Nolan M."/>
            <person name="Ohm R."/>
            <person name="Pangilinan J."/>
            <person name="Park H.-J."/>
            <person name="Ramirez L."/>
            <person name="Alfaro M."/>
            <person name="Sun H."/>
            <person name="Tritt A."/>
            <person name="Yoshinaga Y."/>
            <person name="Zwiers L.-H."/>
            <person name="Turgeon B."/>
            <person name="Goodwin S."/>
            <person name="Spatafora J."/>
            <person name="Crous P."/>
            <person name="Grigoriev I."/>
        </authorList>
    </citation>
    <scope>NUCLEOTIDE SEQUENCE</scope>
    <source>
        <strain evidence="2">HMLAC05119</strain>
    </source>
</reference>
<protein>
    <submittedName>
        <fullName evidence="2">Uncharacterized protein</fullName>
    </submittedName>
</protein>
<name>A0A6A5QPL7_AMPQU</name>
<proteinExistence type="predicted"/>
<dbReference type="Proteomes" id="UP000800096">
    <property type="component" value="Unassembled WGS sequence"/>
</dbReference>
<gene>
    <name evidence="2" type="ORF">BDU57DRAFT_529529</name>
</gene>
<organism evidence="2 3">
    <name type="scientific">Ampelomyces quisqualis</name>
    <name type="common">Powdery mildew agent</name>
    <dbReference type="NCBI Taxonomy" id="50730"/>
    <lineage>
        <taxon>Eukaryota</taxon>
        <taxon>Fungi</taxon>
        <taxon>Dikarya</taxon>
        <taxon>Ascomycota</taxon>
        <taxon>Pezizomycotina</taxon>
        <taxon>Dothideomycetes</taxon>
        <taxon>Pleosporomycetidae</taxon>
        <taxon>Pleosporales</taxon>
        <taxon>Pleosporineae</taxon>
        <taxon>Phaeosphaeriaceae</taxon>
        <taxon>Ampelomyces</taxon>
    </lineage>
</organism>
<evidence type="ECO:0000313" key="2">
    <source>
        <dbReference type="EMBL" id="KAF1916464.1"/>
    </source>
</evidence>
<keyword evidence="3" id="KW-1185">Reference proteome</keyword>
<evidence type="ECO:0000313" key="3">
    <source>
        <dbReference type="Proteomes" id="UP000800096"/>
    </source>
</evidence>
<dbReference type="EMBL" id="ML979135">
    <property type="protein sequence ID" value="KAF1916464.1"/>
    <property type="molecule type" value="Genomic_DNA"/>
</dbReference>
<dbReference type="AlphaFoldDB" id="A0A6A5QPL7"/>
<feature type="compositionally biased region" description="Basic and acidic residues" evidence="1">
    <location>
        <begin position="135"/>
        <end position="144"/>
    </location>
</feature>